<dbReference type="InterPro" id="IPR016181">
    <property type="entry name" value="Acyl_CoA_acyltransferase"/>
</dbReference>
<gene>
    <name evidence="4" type="ORF">EDS130_LOCUS5876</name>
    <name evidence="3" type="ORF">XAT740_LOCUS2733</name>
</gene>
<evidence type="ECO:0000313" key="3">
    <source>
        <dbReference type="EMBL" id="CAF0796115.1"/>
    </source>
</evidence>
<feature type="domain" description="N-acetyltransferase" evidence="2">
    <location>
        <begin position="138"/>
        <end position="207"/>
    </location>
</feature>
<dbReference type="EMBL" id="CAJNOJ010000016">
    <property type="protein sequence ID" value="CAF0821423.1"/>
    <property type="molecule type" value="Genomic_DNA"/>
</dbReference>
<keyword evidence="1" id="KW-1133">Transmembrane helix</keyword>
<evidence type="ECO:0000313" key="5">
    <source>
        <dbReference type="Proteomes" id="UP000663828"/>
    </source>
</evidence>
<organism evidence="3 5">
    <name type="scientific">Adineta ricciae</name>
    <name type="common">Rotifer</name>
    <dbReference type="NCBI Taxonomy" id="249248"/>
    <lineage>
        <taxon>Eukaryota</taxon>
        <taxon>Metazoa</taxon>
        <taxon>Spiralia</taxon>
        <taxon>Gnathifera</taxon>
        <taxon>Rotifera</taxon>
        <taxon>Eurotatoria</taxon>
        <taxon>Bdelloidea</taxon>
        <taxon>Adinetida</taxon>
        <taxon>Adinetidae</taxon>
        <taxon>Adineta</taxon>
    </lineage>
</organism>
<dbReference type="GO" id="GO:0016747">
    <property type="term" value="F:acyltransferase activity, transferring groups other than amino-acyl groups"/>
    <property type="evidence" value="ECO:0007669"/>
    <property type="project" value="InterPro"/>
</dbReference>
<dbReference type="InterPro" id="IPR000182">
    <property type="entry name" value="GNAT_dom"/>
</dbReference>
<evidence type="ECO:0000259" key="2">
    <source>
        <dbReference type="Pfam" id="PF13508"/>
    </source>
</evidence>
<dbReference type="OrthoDB" id="10007175at2759"/>
<name>A0A813SJT9_ADIRI</name>
<dbReference type="Proteomes" id="UP000663828">
    <property type="component" value="Unassembled WGS sequence"/>
</dbReference>
<proteinExistence type="predicted"/>
<dbReference type="Pfam" id="PF13508">
    <property type="entry name" value="Acetyltransf_7"/>
    <property type="match status" value="1"/>
</dbReference>
<reference evidence="3" key="1">
    <citation type="submission" date="2021-02" db="EMBL/GenBank/DDBJ databases">
        <authorList>
            <person name="Nowell W R."/>
        </authorList>
    </citation>
    <scope>NUCLEOTIDE SEQUENCE</scope>
</reference>
<sequence length="245" mass="28629">MEPCPAVKTSILKTKSGRTSYRIRNFSLSDRFDIQRLCTEERIEILVPISRACFRNRFTFILLLLCIIVSMFIFTRLIVSCMIPSIVITAFLSYRISSLKHKIKAPFQHSYIEYTDKLSRRRILVAVTTVEDDDDVMHEQDIVGFICFSSHPTERQSALITHLFVTKKYRHEKIGHILLQTCRRIISEETQYQHLHALCSGYQKDGYRFLLDHHFFISNSWTTCIFVPGITDEQKMLSTTRIAPL</sequence>
<dbReference type="Proteomes" id="UP000663852">
    <property type="component" value="Unassembled WGS sequence"/>
</dbReference>
<keyword evidence="1" id="KW-0812">Transmembrane</keyword>
<comment type="caution">
    <text evidence="3">The sequence shown here is derived from an EMBL/GenBank/DDBJ whole genome shotgun (WGS) entry which is preliminary data.</text>
</comment>
<evidence type="ECO:0000256" key="1">
    <source>
        <dbReference type="SAM" id="Phobius"/>
    </source>
</evidence>
<evidence type="ECO:0000313" key="4">
    <source>
        <dbReference type="EMBL" id="CAF0821423.1"/>
    </source>
</evidence>
<accession>A0A813SJT9</accession>
<dbReference type="CDD" id="cd04301">
    <property type="entry name" value="NAT_SF"/>
    <property type="match status" value="1"/>
</dbReference>
<feature type="transmembrane region" description="Helical" evidence="1">
    <location>
        <begin position="61"/>
        <end position="94"/>
    </location>
</feature>
<dbReference type="Gene3D" id="3.40.630.30">
    <property type="match status" value="1"/>
</dbReference>
<keyword evidence="5" id="KW-1185">Reference proteome</keyword>
<dbReference type="EMBL" id="CAJNOR010000100">
    <property type="protein sequence ID" value="CAF0796115.1"/>
    <property type="molecule type" value="Genomic_DNA"/>
</dbReference>
<keyword evidence="1" id="KW-0472">Membrane</keyword>
<dbReference type="AlphaFoldDB" id="A0A813SJT9"/>
<protein>
    <recommendedName>
        <fullName evidence="2">N-acetyltransferase domain-containing protein</fullName>
    </recommendedName>
</protein>
<dbReference type="SUPFAM" id="SSF55729">
    <property type="entry name" value="Acyl-CoA N-acyltransferases (Nat)"/>
    <property type="match status" value="1"/>
</dbReference>